<gene>
    <name evidence="1" type="ORF">PHYBLDRAFT_145980</name>
</gene>
<protein>
    <submittedName>
        <fullName evidence="1">Uncharacterized protein</fullName>
    </submittedName>
</protein>
<dbReference type="InParanoid" id="A0A167MEZ2"/>
<proteinExistence type="predicted"/>
<evidence type="ECO:0000313" key="1">
    <source>
        <dbReference type="EMBL" id="OAD72664.1"/>
    </source>
</evidence>
<dbReference type="GeneID" id="28992478"/>
<reference evidence="2" key="1">
    <citation type="submission" date="2015-06" db="EMBL/GenBank/DDBJ databases">
        <title>Expansion of signal transduction pathways in fungi by whole-genome duplication.</title>
        <authorList>
            <consortium name="DOE Joint Genome Institute"/>
            <person name="Corrochano L.M."/>
            <person name="Kuo A."/>
            <person name="Marcet-Houben M."/>
            <person name="Polaino S."/>
            <person name="Salamov A."/>
            <person name="Villalobos J.M."/>
            <person name="Alvarez M.I."/>
            <person name="Avalos J."/>
            <person name="Benito E.P."/>
            <person name="Benoit I."/>
            <person name="Burger G."/>
            <person name="Camino L.P."/>
            <person name="Canovas D."/>
            <person name="Cerda-Olmedo E."/>
            <person name="Cheng J.-F."/>
            <person name="Dominguez A."/>
            <person name="Elias M."/>
            <person name="Eslava A.P."/>
            <person name="Glaser F."/>
            <person name="Grimwood J."/>
            <person name="Gutierrez G."/>
            <person name="Heitman J."/>
            <person name="Henrissat B."/>
            <person name="Iturriaga E.A."/>
            <person name="Lang B.F."/>
            <person name="Lavin J.L."/>
            <person name="Lee S."/>
            <person name="Li W."/>
            <person name="Lindquist E."/>
            <person name="Lopez-Garcia S."/>
            <person name="Luque E.M."/>
            <person name="Marcos A.T."/>
            <person name="Martin J."/>
            <person name="McCluskey K."/>
            <person name="Medina H.R."/>
            <person name="Miralles-Duran A."/>
            <person name="Miyazaki A."/>
            <person name="Munoz-Torres E."/>
            <person name="Oguiza J.A."/>
            <person name="Ohm R."/>
            <person name="Olmedo M."/>
            <person name="Orejas M."/>
            <person name="Ortiz-Castellanos L."/>
            <person name="Pisabarro A.G."/>
            <person name="Rodriguez-Romero J."/>
            <person name="Ruiz-Herrera J."/>
            <person name="Ruiz-Vazquez R."/>
            <person name="Sanz C."/>
            <person name="Schackwitz W."/>
            <person name="Schmutz J."/>
            <person name="Shahriari M."/>
            <person name="Shelest E."/>
            <person name="Silva-Franco F."/>
            <person name="Soanes D."/>
            <person name="Syed K."/>
            <person name="Tagua V.G."/>
            <person name="Talbot N.J."/>
            <person name="Thon M."/>
            <person name="De vries R.P."/>
            <person name="Wiebenga A."/>
            <person name="Yadav J.S."/>
            <person name="Braun E.L."/>
            <person name="Baker S."/>
            <person name="Garre V."/>
            <person name="Horwitz B."/>
            <person name="Torres-Martinez S."/>
            <person name="Idnurm A."/>
            <person name="Herrera-Estrella A."/>
            <person name="Gabaldon T."/>
            <person name="Grigoriev I.V."/>
        </authorList>
    </citation>
    <scope>NUCLEOTIDE SEQUENCE [LARGE SCALE GENOMIC DNA]</scope>
    <source>
        <strain evidence="2">NRRL 1555(-)</strain>
    </source>
</reference>
<dbReference type="EMBL" id="KV440982">
    <property type="protein sequence ID" value="OAD72664.1"/>
    <property type="molecule type" value="Genomic_DNA"/>
</dbReference>
<dbReference type="Proteomes" id="UP000077315">
    <property type="component" value="Unassembled WGS sequence"/>
</dbReference>
<keyword evidence="2" id="KW-1185">Reference proteome</keyword>
<dbReference type="AlphaFoldDB" id="A0A167MEZ2"/>
<dbReference type="OrthoDB" id="2289822at2759"/>
<organism evidence="1 2">
    <name type="scientific">Phycomyces blakesleeanus (strain ATCC 8743b / DSM 1359 / FGSC 10004 / NBRC 33097 / NRRL 1555)</name>
    <dbReference type="NCBI Taxonomy" id="763407"/>
    <lineage>
        <taxon>Eukaryota</taxon>
        <taxon>Fungi</taxon>
        <taxon>Fungi incertae sedis</taxon>
        <taxon>Mucoromycota</taxon>
        <taxon>Mucoromycotina</taxon>
        <taxon>Mucoromycetes</taxon>
        <taxon>Mucorales</taxon>
        <taxon>Phycomycetaceae</taxon>
        <taxon>Phycomyces</taxon>
    </lineage>
</organism>
<name>A0A167MEZ2_PHYB8</name>
<sequence length="164" mass="18657">MLPGTQTRSLKSFRNYNLASSEDRKGLNSQLLLALMKTFSGPFFFMLDKMYDLCHGIGKQCLERRDKEFAECVQNLVTQKALLDLVQICNLLMSWKSIKYISQISVNAGNIMIRLIQSQCVVELTIVTNTKTLPANLLVYSTYTDRSPVTEEDDPVNAECEIEF</sequence>
<dbReference type="VEuPathDB" id="FungiDB:PHYBLDRAFT_145980"/>
<accession>A0A167MEZ2</accession>
<evidence type="ECO:0000313" key="2">
    <source>
        <dbReference type="Proteomes" id="UP000077315"/>
    </source>
</evidence>
<dbReference type="RefSeq" id="XP_018290704.1">
    <property type="nucleotide sequence ID" value="XM_018431572.1"/>
</dbReference>